<dbReference type="VEuPathDB" id="VectorBase:CSON003668"/>
<feature type="region of interest" description="Disordered" evidence="1">
    <location>
        <begin position="1"/>
        <end position="35"/>
    </location>
</feature>
<accession>A0A336LIB0</accession>
<evidence type="ECO:0000256" key="1">
    <source>
        <dbReference type="SAM" id="MobiDB-lite"/>
    </source>
</evidence>
<gene>
    <name evidence="3" type="primary">CSON003668</name>
</gene>
<dbReference type="EMBL" id="UFQS01000016">
    <property type="protein sequence ID" value="SSW97428.1"/>
    <property type="molecule type" value="Genomic_DNA"/>
</dbReference>
<name>A0A336LIB0_CULSO</name>
<dbReference type="EMBL" id="UFQT01000016">
    <property type="protein sequence ID" value="SSX17814.1"/>
    <property type="molecule type" value="Genomic_DNA"/>
</dbReference>
<feature type="compositionally biased region" description="Basic and acidic residues" evidence="1">
    <location>
        <begin position="15"/>
        <end position="35"/>
    </location>
</feature>
<evidence type="ECO:0000313" key="3">
    <source>
        <dbReference type="EMBL" id="SSX17814.1"/>
    </source>
</evidence>
<reference evidence="3" key="2">
    <citation type="submission" date="2018-07" db="EMBL/GenBank/DDBJ databases">
        <authorList>
            <person name="Quirk P.G."/>
            <person name="Krulwich T.A."/>
        </authorList>
    </citation>
    <scope>NUCLEOTIDE SEQUENCE</scope>
</reference>
<proteinExistence type="predicted"/>
<evidence type="ECO:0000313" key="2">
    <source>
        <dbReference type="EMBL" id="SSW97428.1"/>
    </source>
</evidence>
<reference evidence="2" key="1">
    <citation type="submission" date="2018-04" db="EMBL/GenBank/DDBJ databases">
        <authorList>
            <person name="Go L.Y."/>
            <person name="Mitchell J.A."/>
        </authorList>
    </citation>
    <scope>NUCLEOTIDE SEQUENCE</scope>
    <source>
        <tissue evidence="2">Whole organism</tissue>
    </source>
</reference>
<dbReference type="AlphaFoldDB" id="A0A336LIB0"/>
<organism evidence="3">
    <name type="scientific">Culicoides sonorensis</name>
    <name type="common">Biting midge</name>
    <dbReference type="NCBI Taxonomy" id="179676"/>
    <lineage>
        <taxon>Eukaryota</taxon>
        <taxon>Metazoa</taxon>
        <taxon>Ecdysozoa</taxon>
        <taxon>Arthropoda</taxon>
        <taxon>Hexapoda</taxon>
        <taxon>Insecta</taxon>
        <taxon>Pterygota</taxon>
        <taxon>Neoptera</taxon>
        <taxon>Endopterygota</taxon>
        <taxon>Diptera</taxon>
        <taxon>Nematocera</taxon>
        <taxon>Chironomoidea</taxon>
        <taxon>Ceratopogonidae</taxon>
        <taxon>Ceratopogoninae</taxon>
        <taxon>Culicoides</taxon>
        <taxon>Monoculicoides</taxon>
    </lineage>
</organism>
<protein>
    <submittedName>
        <fullName evidence="3">CSON003668 protein</fullName>
    </submittedName>
</protein>
<sequence>MSRDEKRLKSSVIVVKKEHKSEPPDKFLPKNNKNDELEEGEIIDQAIAEIERESKIARIRAESSGTWHCSLRKTNKSFLKRALSQTISHNNRTSERHRDRSVKKLEQLERHRKKYPIEKFEDGRHYVRNPFVRRTTRELRHRYVDSQYERLKIARRKEERLPPREPPIIKFVKPRDLDERVLIPGQPKQVKVKKISFVTPNDCDDKYLGHDGRDLYMERIRQKIGVDKIPKQTFVPPEDAADRFFLLAGNKVAGLIRAVDYTE</sequence>